<evidence type="ECO:0000313" key="4">
    <source>
        <dbReference type="Proteomes" id="UP001253545"/>
    </source>
</evidence>
<dbReference type="Proteomes" id="UP001253545">
    <property type="component" value="Unassembled WGS sequence"/>
</dbReference>
<evidence type="ECO:0000256" key="1">
    <source>
        <dbReference type="SAM" id="MobiDB-lite"/>
    </source>
</evidence>
<keyword evidence="4" id="KW-1185">Reference proteome</keyword>
<comment type="caution">
    <text evidence="3">The sequence shown here is derived from an EMBL/GenBank/DDBJ whole genome shotgun (WGS) entry which is preliminary data.</text>
</comment>
<dbReference type="RefSeq" id="WP_311366976.1">
    <property type="nucleotide sequence ID" value="NZ_JAVRHX010000001.1"/>
</dbReference>
<keyword evidence="2" id="KW-0812">Transmembrane</keyword>
<dbReference type="EMBL" id="JAVRHX010000001">
    <property type="protein sequence ID" value="MDT0593463.1"/>
    <property type="molecule type" value="Genomic_DNA"/>
</dbReference>
<sequence>MNLDLVLMIGALILLAISGLLVFCFTESKGKNTPHARRGVASHTERQASIKTGQTFGVNS</sequence>
<accession>A0ABU2ZLF5</accession>
<proteinExistence type="predicted"/>
<feature type="compositionally biased region" description="Polar residues" evidence="1">
    <location>
        <begin position="49"/>
        <end position="60"/>
    </location>
</feature>
<keyword evidence="2" id="KW-1133">Transmembrane helix</keyword>
<evidence type="ECO:0000256" key="2">
    <source>
        <dbReference type="SAM" id="Phobius"/>
    </source>
</evidence>
<keyword evidence="2" id="KW-0472">Membrane</keyword>
<evidence type="ECO:0000313" key="3">
    <source>
        <dbReference type="EMBL" id="MDT0593463.1"/>
    </source>
</evidence>
<protein>
    <submittedName>
        <fullName evidence="3">Uncharacterized protein</fullName>
    </submittedName>
</protein>
<feature type="region of interest" description="Disordered" evidence="1">
    <location>
        <begin position="31"/>
        <end position="60"/>
    </location>
</feature>
<gene>
    <name evidence="3" type="ORF">RM552_01230</name>
</gene>
<name>A0ABU2ZLF5_9ALTE</name>
<feature type="transmembrane region" description="Helical" evidence="2">
    <location>
        <begin position="6"/>
        <end position="25"/>
    </location>
</feature>
<organism evidence="3 4">
    <name type="scientific">Glaciecola petra</name>
    <dbReference type="NCBI Taxonomy" id="3075602"/>
    <lineage>
        <taxon>Bacteria</taxon>
        <taxon>Pseudomonadati</taxon>
        <taxon>Pseudomonadota</taxon>
        <taxon>Gammaproteobacteria</taxon>
        <taxon>Alteromonadales</taxon>
        <taxon>Alteromonadaceae</taxon>
        <taxon>Glaciecola</taxon>
    </lineage>
</organism>
<reference evidence="3 4" key="1">
    <citation type="submission" date="2023-09" db="EMBL/GenBank/DDBJ databases">
        <authorList>
            <person name="Rey-Velasco X."/>
        </authorList>
    </citation>
    <scope>NUCLEOTIDE SEQUENCE [LARGE SCALE GENOMIC DNA]</scope>
    <source>
        <strain evidence="3 4">P117</strain>
    </source>
</reference>